<sequence>MTCWSEGFSLLGKSRCWRWLLALLCTFCRLCFTGIFRHCTFPSHVLSHSMVGHSLCCEGSSWDILQWRRPRFLGSTPCW</sequence>
<organism evidence="1">
    <name type="scientific">Ixodes ricinus</name>
    <name type="common">Common tick</name>
    <name type="synonym">Acarus ricinus</name>
    <dbReference type="NCBI Taxonomy" id="34613"/>
    <lineage>
        <taxon>Eukaryota</taxon>
        <taxon>Metazoa</taxon>
        <taxon>Ecdysozoa</taxon>
        <taxon>Arthropoda</taxon>
        <taxon>Chelicerata</taxon>
        <taxon>Arachnida</taxon>
        <taxon>Acari</taxon>
        <taxon>Parasitiformes</taxon>
        <taxon>Ixodida</taxon>
        <taxon>Ixodoidea</taxon>
        <taxon>Ixodidae</taxon>
        <taxon>Ixodinae</taxon>
        <taxon>Ixodes</taxon>
    </lineage>
</organism>
<dbReference type="AlphaFoldDB" id="A0A147BTI7"/>
<accession>A0A147BTI7</accession>
<proteinExistence type="predicted"/>
<reference evidence="1" key="1">
    <citation type="journal article" date="2018" name="PLoS Negl. Trop. Dis.">
        <title>Sialome diversity of ticks revealed by RNAseq of single tick salivary glands.</title>
        <authorList>
            <person name="Perner J."/>
            <person name="Kropackova S."/>
            <person name="Kopacek P."/>
            <person name="Ribeiro J.M."/>
        </authorList>
    </citation>
    <scope>NUCLEOTIDE SEQUENCE</scope>
    <source>
        <strain evidence="1">Siblings of single egg batch collected in Ceske Budejovice</strain>
        <tissue evidence="1">Salivary glands</tissue>
    </source>
</reference>
<dbReference type="EMBL" id="GEGO01001719">
    <property type="protein sequence ID" value="JAR93685.1"/>
    <property type="molecule type" value="Transcribed_RNA"/>
</dbReference>
<protein>
    <submittedName>
        <fullName evidence="1">Putative secreted protein</fullName>
    </submittedName>
</protein>
<name>A0A147BTI7_IXORI</name>
<evidence type="ECO:0000313" key="1">
    <source>
        <dbReference type="EMBL" id="JAR93685.1"/>
    </source>
</evidence>